<dbReference type="InterPro" id="IPR002591">
    <property type="entry name" value="Phosphodiest/P_Trfase"/>
</dbReference>
<organism evidence="2 3">
    <name type="scientific">Ramlibacter agri</name>
    <dbReference type="NCBI Taxonomy" id="2728837"/>
    <lineage>
        <taxon>Bacteria</taxon>
        <taxon>Pseudomonadati</taxon>
        <taxon>Pseudomonadota</taxon>
        <taxon>Betaproteobacteria</taxon>
        <taxon>Burkholderiales</taxon>
        <taxon>Comamonadaceae</taxon>
        <taxon>Ramlibacter</taxon>
    </lineage>
</organism>
<gene>
    <name evidence="2" type="ORF">HHL11_03200</name>
</gene>
<dbReference type="GO" id="GO:0016787">
    <property type="term" value="F:hydrolase activity"/>
    <property type="evidence" value="ECO:0007669"/>
    <property type="project" value="UniProtKB-ARBA"/>
</dbReference>
<feature type="chain" id="PRO_5032538057" evidence="1">
    <location>
        <begin position="19"/>
        <end position="714"/>
    </location>
</feature>
<name>A0A848H1Z0_9BURK</name>
<keyword evidence="3" id="KW-1185">Reference proteome</keyword>
<evidence type="ECO:0000313" key="3">
    <source>
        <dbReference type="Proteomes" id="UP000541185"/>
    </source>
</evidence>
<evidence type="ECO:0000256" key="1">
    <source>
        <dbReference type="SAM" id="SignalP"/>
    </source>
</evidence>
<proteinExistence type="predicted"/>
<dbReference type="Proteomes" id="UP000541185">
    <property type="component" value="Unassembled WGS sequence"/>
</dbReference>
<keyword evidence="1" id="KW-0732">Signal</keyword>
<reference evidence="2 3" key="1">
    <citation type="submission" date="2020-04" db="EMBL/GenBank/DDBJ databases">
        <title>Ramlibacter sp. G-1-2-2 isolated from soil.</title>
        <authorList>
            <person name="Dahal R.H."/>
        </authorList>
    </citation>
    <scope>NUCLEOTIDE SEQUENCE [LARGE SCALE GENOMIC DNA]</scope>
    <source>
        <strain evidence="2 3">G-1-2-2</strain>
    </source>
</reference>
<dbReference type="GO" id="GO:0005773">
    <property type="term" value="C:vacuole"/>
    <property type="evidence" value="ECO:0007669"/>
    <property type="project" value="TreeGrafter"/>
</dbReference>
<dbReference type="SUPFAM" id="SSF53649">
    <property type="entry name" value="Alkaline phosphatase-like"/>
    <property type="match status" value="2"/>
</dbReference>
<evidence type="ECO:0000313" key="2">
    <source>
        <dbReference type="EMBL" id="NML42743.1"/>
    </source>
</evidence>
<comment type="caution">
    <text evidence="2">The sequence shown here is derived from an EMBL/GenBank/DDBJ whole genome shotgun (WGS) entry which is preliminary data.</text>
</comment>
<dbReference type="EMBL" id="JABBFX010000001">
    <property type="protein sequence ID" value="NML42743.1"/>
    <property type="molecule type" value="Genomic_DNA"/>
</dbReference>
<dbReference type="PANTHER" id="PTHR10151:SF120">
    <property type="entry name" value="BIS(5'-ADENOSYL)-TRIPHOSPHATASE"/>
    <property type="match status" value="1"/>
</dbReference>
<dbReference type="Gene3D" id="3.40.720.10">
    <property type="entry name" value="Alkaline Phosphatase, subunit A"/>
    <property type="match status" value="2"/>
</dbReference>
<protein>
    <submittedName>
        <fullName evidence="2">Alkaline phosphatase family protein</fullName>
    </submittedName>
</protein>
<dbReference type="PROSITE" id="PS51257">
    <property type="entry name" value="PROKAR_LIPOPROTEIN"/>
    <property type="match status" value="1"/>
</dbReference>
<sequence length="714" mass="73927">MKRHFQLAAGALTLLALAACGGRDYTLAPAATVQPTRTIIMVWDGLRPDSVNPTDTPNLYALRQTGVNFTDNHSTYPTFTMMNGSAFATGSFPKTSGFYGNTFWTPPQGSGNTIPAGQGASGAAQGYADPVFTEDYQVLSTLNDYYGGQLLLVKTLFATAQAAGLSTATIGKSGAAYIQDLGRGGYFLDENTVMPRSLVGELQAAGIPLPVNTTKTYSGADAVTLSANNGDPTARAGYITFNTTAYDPAGQLTVSARDSADKTQGAPENAANRNMLAAFLQYILPVKKPMLSLIWFRTPDNVEHGYGPGSANAIAGLRSQDERLGELIVALHANHMDDTNIVVVSDHGHSTVSGPLALYPLRAITASATAPNGPAVNGATSGTSAAAIGAVAANGFSFSGDVRSADLLTYRGFQAYDGAGCSTSAMLGLSAAGVPTVPVKVDASGALCGAANTKYQAISATLPAPVASFKVPAPGKVPANGIVVATNGGSDYFYVPGHDAATVRNLVKFLQQRQEYGAIFVDSRYGALPGTLTLNQVNLENATRKDKGQPDVVVSFSWDSTVSVQGMPGIEFESIGGQRGMHGSFGINDVHNTLIANGPSFKGSVAIATPTGNVDVAPTVAWLLGLSMDQADGRVIDEALAQPRSSAAPAVTSSVVAPASAATGLRFEVPNDPTGATADAALTQGTYTINLAVKDLTVGGRTYRYFDYAKAVRQ</sequence>
<dbReference type="InterPro" id="IPR017850">
    <property type="entry name" value="Alkaline_phosphatase_core_sf"/>
</dbReference>
<feature type="signal peptide" evidence="1">
    <location>
        <begin position="1"/>
        <end position="18"/>
    </location>
</feature>
<dbReference type="AlphaFoldDB" id="A0A848H1Z0"/>
<dbReference type="RefSeq" id="WP_169416996.1">
    <property type="nucleotide sequence ID" value="NZ_JABBFX010000001.1"/>
</dbReference>
<dbReference type="PANTHER" id="PTHR10151">
    <property type="entry name" value="ECTONUCLEOTIDE PYROPHOSPHATASE/PHOSPHODIESTERASE"/>
    <property type="match status" value="1"/>
</dbReference>
<accession>A0A848H1Z0</accession>
<dbReference type="Pfam" id="PF01663">
    <property type="entry name" value="Phosphodiest"/>
    <property type="match status" value="1"/>
</dbReference>